<proteinExistence type="inferred from homology"/>
<dbReference type="PANTHER" id="PTHR30344:SF1">
    <property type="entry name" value="6-PHOSPHOGLUCONOLACTONASE"/>
    <property type="match status" value="1"/>
</dbReference>
<keyword evidence="3" id="KW-1185">Reference proteome</keyword>
<dbReference type="GO" id="GO:0017057">
    <property type="term" value="F:6-phosphogluconolactonase activity"/>
    <property type="evidence" value="ECO:0007669"/>
    <property type="project" value="TreeGrafter"/>
</dbReference>
<dbReference type="InterPro" id="IPR019405">
    <property type="entry name" value="Lactonase_7-beta_prop"/>
</dbReference>
<comment type="similarity">
    <text evidence="1">Belongs to the cycloisomerase 2 family.</text>
</comment>
<dbReference type="InterPro" id="IPR015943">
    <property type="entry name" value="WD40/YVTN_repeat-like_dom_sf"/>
</dbReference>
<evidence type="ECO:0000256" key="1">
    <source>
        <dbReference type="ARBA" id="ARBA00005564"/>
    </source>
</evidence>
<gene>
    <name evidence="2" type="ORF">BGW36DRAFT_296519</name>
</gene>
<dbReference type="PANTHER" id="PTHR30344">
    <property type="entry name" value="6-PHOSPHOGLUCONOLACTONASE-RELATED"/>
    <property type="match status" value="1"/>
</dbReference>
<dbReference type="RefSeq" id="XP_046072707.1">
    <property type="nucleotide sequence ID" value="XM_046211279.1"/>
</dbReference>
<sequence>MFAAASALSTLFVSHYDGHVFTLNLNASGGHLIQSNSLQACGSMPSWLTYDAATAMLYCVDESGSSANSGNGTLSSFVVDTRNKGSSALTKEATTETLPGGVASVIYEGDCHRRYLAIAHYEGSAVSTFQLPLTPRSTALQTFEYVLTEPATDPSRQDAPHPHEVFLDPTGAYVLAPDLGMDIIHIYAIDKATGKLHECSQFKVKGGNGPRHGAWTTGSNSEKSAILYISNELANTVGIYTATYSEGCLALRDAGEVTPYPKDVPNTATIAEIRIVGGKDIYVSVRNDQAFPPNDSIAFLETSRTDDATYKTLTSSYGKTPRTCVINKAGTLLAIGNQASSDVAIVERDPKSGALGKLVAQLQVGNPGLSNGLSSVVWAE</sequence>
<dbReference type="Proteomes" id="UP001201262">
    <property type="component" value="Unassembled WGS sequence"/>
</dbReference>
<dbReference type="SUPFAM" id="SSF50974">
    <property type="entry name" value="Nitrous oxide reductase, N-terminal domain"/>
    <property type="match status" value="1"/>
</dbReference>
<dbReference type="InterPro" id="IPR011045">
    <property type="entry name" value="N2O_reductase_N"/>
</dbReference>
<evidence type="ECO:0000313" key="2">
    <source>
        <dbReference type="EMBL" id="KAH8698006.1"/>
    </source>
</evidence>
<reference evidence="2" key="1">
    <citation type="submission" date="2021-12" db="EMBL/GenBank/DDBJ databases">
        <title>Convergent genome expansion in fungi linked to evolution of root-endophyte symbiosis.</title>
        <authorList>
            <consortium name="DOE Joint Genome Institute"/>
            <person name="Ke Y.-H."/>
            <person name="Bonito G."/>
            <person name="Liao H.-L."/>
            <person name="Looney B."/>
            <person name="Rojas-Flechas A."/>
            <person name="Nash J."/>
            <person name="Hameed K."/>
            <person name="Schadt C."/>
            <person name="Martin F."/>
            <person name="Crous P.W."/>
            <person name="Miettinen O."/>
            <person name="Magnuson J.K."/>
            <person name="Labbe J."/>
            <person name="Jacobson D."/>
            <person name="Doktycz M.J."/>
            <person name="Veneault-Fourrey C."/>
            <person name="Kuo A."/>
            <person name="Mondo S."/>
            <person name="Calhoun S."/>
            <person name="Riley R."/>
            <person name="Ohm R."/>
            <person name="LaButti K."/>
            <person name="Andreopoulos B."/>
            <person name="Pangilinan J."/>
            <person name="Nolan M."/>
            <person name="Tritt A."/>
            <person name="Clum A."/>
            <person name="Lipzen A."/>
            <person name="Daum C."/>
            <person name="Barry K."/>
            <person name="Grigoriev I.V."/>
            <person name="Vilgalys R."/>
        </authorList>
    </citation>
    <scope>NUCLEOTIDE SEQUENCE</scope>
    <source>
        <strain evidence="2">PMI_201</strain>
    </source>
</reference>
<evidence type="ECO:0000313" key="3">
    <source>
        <dbReference type="Proteomes" id="UP001201262"/>
    </source>
</evidence>
<dbReference type="AlphaFoldDB" id="A0AAD4KS93"/>
<dbReference type="EMBL" id="JAJTJA010000006">
    <property type="protein sequence ID" value="KAH8698006.1"/>
    <property type="molecule type" value="Genomic_DNA"/>
</dbReference>
<protein>
    <submittedName>
        <fullName evidence="2">Lactonase, 7-bladed beta-propeller-domain-containing protein</fullName>
    </submittedName>
</protein>
<dbReference type="Gene3D" id="2.130.10.10">
    <property type="entry name" value="YVTN repeat-like/Quinoprotein amine dehydrogenase"/>
    <property type="match status" value="1"/>
</dbReference>
<dbReference type="InterPro" id="IPR050282">
    <property type="entry name" value="Cycloisomerase_2"/>
</dbReference>
<comment type="caution">
    <text evidence="2">The sequence shown here is derived from an EMBL/GenBank/DDBJ whole genome shotgun (WGS) entry which is preliminary data.</text>
</comment>
<name>A0AAD4KS93_9EURO</name>
<dbReference type="GeneID" id="70241566"/>
<accession>A0AAD4KS93</accession>
<organism evidence="2 3">
    <name type="scientific">Talaromyces proteolyticus</name>
    <dbReference type="NCBI Taxonomy" id="1131652"/>
    <lineage>
        <taxon>Eukaryota</taxon>
        <taxon>Fungi</taxon>
        <taxon>Dikarya</taxon>
        <taxon>Ascomycota</taxon>
        <taxon>Pezizomycotina</taxon>
        <taxon>Eurotiomycetes</taxon>
        <taxon>Eurotiomycetidae</taxon>
        <taxon>Eurotiales</taxon>
        <taxon>Trichocomaceae</taxon>
        <taxon>Talaromyces</taxon>
        <taxon>Talaromyces sect. Bacilispori</taxon>
    </lineage>
</organism>
<dbReference type="Pfam" id="PF10282">
    <property type="entry name" value="Lactonase"/>
    <property type="match status" value="1"/>
</dbReference>